<evidence type="ECO:0000259" key="8">
    <source>
        <dbReference type="Pfam" id="PF01850"/>
    </source>
</evidence>
<accession>A0A1E7X673</accession>
<dbReference type="RefSeq" id="WP_070246325.1">
    <property type="nucleotide sequence ID" value="NZ_LROM01000046.1"/>
</dbReference>
<evidence type="ECO:0000256" key="3">
    <source>
        <dbReference type="ARBA" id="ARBA00022722"/>
    </source>
</evidence>
<gene>
    <name evidence="9" type="primary">vapC</name>
    <name evidence="9" type="ORF">DUPY_06370</name>
</gene>
<protein>
    <submittedName>
        <fullName evidence="9">tRNA(fMet)-specific endonuclease VapC</fullName>
    </submittedName>
</protein>
<evidence type="ECO:0000313" key="9">
    <source>
        <dbReference type="EMBL" id="OFA08614.1"/>
    </source>
</evidence>
<evidence type="ECO:0000256" key="1">
    <source>
        <dbReference type="ARBA" id="ARBA00001946"/>
    </source>
</evidence>
<dbReference type="InterPro" id="IPR050556">
    <property type="entry name" value="Type_II_TA_system_RNase"/>
</dbReference>
<dbReference type="InterPro" id="IPR029060">
    <property type="entry name" value="PIN-like_dom_sf"/>
</dbReference>
<dbReference type="GO" id="GO:0046872">
    <property type="term" value="F:metal ion binding"/>
    <property type="evidence" value="ECO:0007669"/>
    <property type="project" value="UniProtKB-KW"/>
</dbReference>
<evidence type="ECO:0000256" key="4">
    <source>
        <dbReference type="ARBA" id="ARBA00022723"/>
    </source>
</evidence>
<dbReference type="InterPro" id="IPR002716">
    <property type="entry name" value="PIN_dom"/>
</dbReference>
<dbReference type="Pfam" id="PF01850">
    <property type="entry name" value="PIN"/>
    <property type="match status" value="1"/>
</dbReference>
<evidence type="ECO:0000256" key="7">
    <source>
        <dbReference type="ARBA" id="ARBA00038093"/>
    </source>
</evidence>
<dbReference type="PANTHER" id="PTHR33653:SF1">
    <property type="entry name" value="RIBONUCLEASE VAPC2"/>
    <property type="match status" value="1"/>
</dbReference>
<dbReference type="PANTHER" id="PTHR33653">
    <property type="entry name" value="RIBONUCLEASE VAPC2"/>
    <property type="match status" value="1"/>
</dbReference>
<evidence type="ECO:0000256" key="5">
    <source>
        <dbReference type="ARBA" id="ARBA00022801"/>
    </source>
</evidence>
<dbReference type="EMBL" id="LROM01000046">
    <property type="protein sequence ID" value="OFA08614.1"/>
    <property type="molecule type" value="Genomic_DNA"/>
</dbReference>
<name>A0A1E7X673_9BURK</name>
<proteinExistence type="inferred from homology"/>
<comment type="caution">
    <text evidence="9">The sequence shown here is derived from an EMBL/GenBank/DDBJ whole genome shotgun (WGS) entry which is preliminary data.</text>
</comment>
<organism evidence="9 10">
    <name type="scientific">Duganella phyllosphaerae</name>
    <dbReference type="NCBI Taxonomy" id="762836"/>
    <lineage>
        <taxon>Bacteria</taxon>
        <taxon>Pseudomonadati</taxon>
        <taxon>Pseudomonadota</taxon>
        <taxon>Betaproteobacteria</taxon>
        <taxon>Burkholderiales</taxon>
        <taxon>Oxalobacteraceae</taxon>
        <taxon>Telluria group</taxon>
        <taxon>Duganella</taxon>
    </lineage>
</organism>
<evidence type="ECO:0000313" key="10">
    <source>
        <dbReference type="Proteomes" id="UP000175989"/>
    </source>
</evidence>
<comment type="similarity">
    <text evidence="7">Belongs to the PINc/VapC protein family.</text>
</comment>
<keyword evidence="6" id="KW-0460">Magnesium</keyword>
<dbReference type="AlphaFoldDB" id="A0A1E7X673"/>
<keyword evidence="3" id="KW-0540">Nuclease</keyword>
<reference evidence="10" key="1">
    <citation type="journal article" date="2016" name="Front. Microbiol.">
        <title>Molecular Keys to the Janthinobacterium and Duganella spp. Interaction with the Plant Pathogen Fusarium graminearum.</title>
        <authorList>
            <person name="Haack F.S."/>
            <person name="Poehlein A."/>
            <person name="Kroger C."/>
            <person name="Voigt C.A."/>
            <person name="Piepenbring M."/>
            <person name="Bode H.B."/>
            <person name="Daniel R."/>
            <person name="Schafer W."/>
            <person name="Streit W.R."/>
        </authorList>
    </citation>
    <scope>NUCLEOTIDE SEQUENCE [LARGE SCALE GENOMIC DNA]</scope>
    <source>
        <strain evidence="10">T54</strain>
    </source>
</reference>
<keyword evidence="2" id="KW-1277">Toxin-antitoxin system</keyword>
<sequence length="173" mass="19099">MSTRVLIDSNIVIDLLNGIAEAKTELLYHADRAISAVTWMELMTAFHAQRESFVMASEDYDTSVIFLNVFPVIDIDKAVMGKAAELRGHSLVERSKKKLALPDAIIKASSEVTGRTLITRNTKDFSNDDPLVRVPYIAKVSHRSPAITPNIFTAKADLIVVISDVAEPPTFSR</sequence>
<comment type="cofactor">
    <cofactor evidence="1">
        <name>Mg(2+)</name>
        <dbReference type="ChEBI" id="CHEBI:18420"/>
    </cofactor>
</comment>
<keyword evidence="9" id="KW-0255">Endonuclease</keyword>
<dbReference type="GO" id="GO:0016787">
    <property type="term" value="F:hydrolase activity"/>
    <property type="evidence" value="ECO:0007669"/>
    <property type="project" value="UniProtKB-KW"/>
</dbReference>
<evidence type="ECO:0000256" key="2">
    <source>
        <dbReference type="ARBA" id="ARBA00022649"/>
    </source>
</evidence>
<evidence type="ECO:0000256" key="6">
    <source>
        <dbReference type="ARBA" id="ARBA00022842"/>
    </source>
</evidence>
<keyword evidence="4" id="KW-0479">Metal-binding</keyword>
<keyword evidence="10" id="KW-1185">Reference proteome</keyword>
<dbReference type="GO" id="GO:0004519">
    <property type="term" value="F:endonuclease activity"/>
    <property type="evidence" value="ECO:0007669"/>
    <property type="project" value="UniProtKB-KW"/>
</dbReference>
<dbReference type="Proteomes" id="UP000175989">
    <property type="component" value="Unassembled WGS sequence"/>
</dbReference>
<dbReference type="SUPFAM" id="SSF88723">
    <property type="entry name" value="PIN domain-like"/>
    <property type="match status" value="1"/>
</dbReference>
<feature type="domain" description="PIN" evidence="8">
    <location>
        <begin position="5"/>
        <end position="125"/>
    </location>
</feature>
<keyword evidence="5" id="KW-0378">Hydrolase</keyword>
<dbReference type="OrthoDB" id="532510at2"/>
<dbReference type="Gene3D" id="3.40.50.1010">
    <property type="entry name" value="5'-nuclease"/>
    <property type="match status" value="1"/>
</dbReference>